<sequence length="459" mass="51565">MPTLDQLPNELKRQILTQAARIDGPTAVKVATLAQWVRDLVRPVLDTHMRVLHVNEDRFDYFLGRLLESEEHAQVIQQNVRALAIDHASVSIFDDENLTTENMPNPEDTEFLLQTCDQAKLVFIDTTALHAFREMHESFANTDALTICTTSLPPEHRDWAHLPFPPASTIQYPVRRLHLCPLGADTLAANGHLSPLPNYTTHLAITCPIISPSDFPRHAQHEFLSRQIILPLLERDIFQRLIVRGTPHMLLRFCRNLSLPPRPFHWQMPFQHDEMVADYHDPTNALGSDKVRFRLWPAPDSDPAVLASQYDGNTLYPLLMQEWRRSANQQLDAEDAHRLANPPGPEATNGEESESGQAESVADGGGEAEQAAMAVDAFEPPFGAPWEDEEGDIVGVSEQTISRLEQLVRQYPQYAAPPANIYGGDGQLPQQPLQAQGQDQEEPEQVNEAEQLEQPATQE</sequence>
<gene>
    <name evidence="2" type="ORF">OC842_005284</name>
</gene>
<dbReference type="Proteomes" id="UP001176521">
    <property type="component" value="Unassembled WGS sequence"/>
</dbReference>
<evidence type="ECO:0000313" key="3">
    <source>
        <dbReference type="Proteomes" id="UP001176521"/>
    </source>
</evidence>
<name>A0AAN6G885_9BASI</name>
<dbReference type="EMBL" id="JAPDMQ010000366">
    <property type="protein sequence ID" value="KAK0526125.1"/>
    <property type="molecule type" value="Genomic_DNA"/>
</dbReference>
<feature type="compositionally biased region" description="Low complexity" evidence="1">
    <location>
        <begin position="427"/>
        <end position="438"/>
    </location>
</feature>
<reference evidence="2" key="1">
    <citation type="journal article" date="2023" name="PhytoFront">
        <title>Draft Genome Resources of Seven Strains of Tilletia horrida, Causal Agent of Kernel Smut of Rice.</title>
        <authorList>
            <person name="Khanal S."/>
            <person name="Antony Babu S."/>
            <person name="Zhou X.G."/>
        </authorList>
    </citation>
    <scope>NUCLEOTIDE SEQUENCE</scope>
    <source>
        <strain evidence="2">TX3</strain>
    </source>
</reference>
<feature type="region of interest" description="Disordered" evidence="1">
    <location>
        <begin position="337"/>
        <end position="369"/>
    </location>
</feature>
<feature type="compositionally biased region" description="Acidic residues" evidence="1">
    <location>
        <begin position="439"/>
        <end position="451"/>
    </location>
</feature>
<dbReference type="AlphaFoldDB" id="A0AAN6G885"/>
<comment type="caution">
    <text evidence="2">The sequence shown here is derived from an EMBL/GenBank/DDBJ whole genome shotgun (WGS) entry which is preliminary data.</text>
</comment>
<protein>
    <submittedName>
        <fullName evidence="2">Uncharacterized protein</fullName>
    </submittedName>
</protein>
<accession>A0AAN6G885</accession>
<evidence type="ECO:0000256" key="1">
    <source>
        <dbReference type="SAM" id="MobiDB-lite"/>
    </source>
</evidence>
<organism evidence="2 3">
    <name type="scientific">Tilletia horrida</name>
    <dbReference type="NCBI Taxonomy" id="155126"/>
    <lineage>
        <taxon>Eukaryota</taxon>
        <taxon>Fungi</taxon>
        <taxon>Dikarya</taxon>
        <taxon>Basidiomycota</taxon>
        <taxon>Ustilaginomycotina</taxon>
        <taxon>Exobasidiomycetes</taxon>
        <taxon>Tilletiales</taxon>
        <taxon>Tilletiaceae</taxon>
        <taxon>Tilletia</taxon>
    </lineage>
</organism>
<proteinExistence type="predicted"/>
<feature type="region of interest" description="Disordered" evidence="1">
    <location>
        <begin position="416"/>
        <end position="459"/>
    </location>
</feature>
<keyword evidence="3" id="KW-1185">Reference proteome</keyword>
<evidence type="ECO:0000313" key="2">
    <source>
        <dbReference type="EMBL" id="KAK0526125.1"/>
    </source>
</evidence>